<evidence type="ECO:0000313" key="2">
    <source>
        <dbReference type="Proteomes" id="UP000254400"/>
    </source>
</evidence>
<protein>
    <submittedName>
        <fullName evidence="1">Uncharacterized protein</fullName>
    </submittedName>
</protein>
<evidence type="ECO:0000313" key="1">
    <source>
        <dbReference type="EMBL" id="SUA66375.1"/>
    </source>
</evidence>
<name>A0A378XSH2_PAEPO</name>
<dbReference type="GeneID" id="93349786"/>
<dbReference type="AlphaFoldDB" id="A0A378XSH2"/>
<proteinExistence type="predicted"/>
<dbReference type="EMBL" id="UGSC01000001">
    <property type="protein sequence ID" value="SUA66375.1"/>
    <property type="molecule type" value="Genomic_DNA"/>
</dbReference>
<dbReference type="RefSeq" id="WP_019686259.1">
    <property type="nucleotide sequence ID" value="NZ_CP036496.1"/>
</dbReference>
<sequence>MKVLKDGEEWKLVLGDGNPATVKALNPSEISTNAAVDYYRLSGVQYGTVRFIPFCDNQGWQDTGINGVEAKNKYEIVEDVWNGWKDWSVPEKIYGNSSENNSKTWYSRTFDGIPPGSGYHIRITGLTQPQGYGASGAGNVYVN</sequence>
<gene>
    <name evidence="1" type="ORF">NCTC10343_00976</name>
</gene>
<reference evidence="1 2" key="1">
    <citation type="submission" date="2018-06" db="EMBL/GenBank/DDBJ databases">
        <authorList>
            <consortium name="Pathogen Informatics"/>
            <person name="Doyle S."/>
        </authorList>
    </citation>
    <scope>NUCLEOTIDE SEQUENCE [LARGE SCALE GENOMIC DNA]</scope>
    <source>
        <strain evidence="1 2">NCTC10343</strain>
    </source>
</reference>
<organism evidence="1 2">
    <name type="scientific">Paenibacillus polymyxa</name>
    <name type="common">Bacillus polymyxa</name>
    <dbReference type="NCBI Taxonomy" id="1406"/>
    <lineage>
        <taxon>Bacteria</taxon>
        <taxon>Bacillati</taxon>
        <taxon>Bacillota</taxon>
        <taxon>Bacilli</taxon>
        <taxon>Bacillales</taxon>
        <taxon>Paenibacillaceae</taxon>
        <taxon>Paenibacillus</taxon>
    </lineage>
</organism>
<accession>A0A378XSH2</accession>
<dbReference type="Proteomes" id="UP000254400">
    <property type="component" value="Unassembled WGS sequence"/>
</dbReference>